<evidence type="ECO:0000313" key="2">
    <source>
        <dbReference type="EMBL" id="KAH9300969.1"/>
    </source>
</evidence>
<dbReference type="EMBL" id="JAHRHJ020000009">
    <property type="protein sequence ID" value="KAH9300969.1"/>
    <property type="molecule type" value="Genomic_DNA"/>
</dbReference>
<accession>A0AA38FCD4</accession>
<evidence type="ECO:0000313" key="3">
    <source>
        <dbReference type="Proteomes" id="UP000824469"/>
    </source>
</evidence>
<proteinExistence type="predicted"/>
<feature type="non-terminal residue" evidence="2">
    <location>
        <position position="77"/>
    </location>
</feature>
<dbReference type="Proteomes" id="UP000824469">
    <property type="component" value="Unassembled WGS sequence"/>
</dbReference>
<name>A0AA38FCD4_TAXCH</name>
<gene>
    <name evidence="2" type="ORF">KI387_012552</name>
</gene>
<feature type="non-terminal residue" evidence="2">
    <location>
        <position position="1"/>
    </location>
</feature>
<organism evidence="2 3">
    <name type="scientific">Taxus chinensis</name>
    <name type="common">Chinese yew</name>
    <name type="synonym">Taxus wallichiana var. chinensis</name>
    <dbReference type="NCBI Taxonomy" id="29808"/>
    <lineage>
        <taxon>Eukaryota</taxon>
        <taxon>Viridiplantae</taxon>
        <taxon>Streptophyta</taxon>
        <taxon>Embryophyta</taxon>
        <taxon>Tracheophyta</taxon>
        <taxon>Spermatophyta</taxon>
        <taxon>Pinopsida</taxon>
        <taxon>Pinidae</taxon>
        <taxon>Conifers II</taxon>
        <taxon>Cupressales</taxon>
        <taxon>Taxaceae</taxon>
        <taxon>Taxus</taxon>
    </lineage>
</organism>
<dbReference type="Pfam" id="PF22936">
    <property type="entry name" value="Pol_BBD"/>
    <property type="match status" value="1"/>
</dbReference>
<evidence type="ECO:0000259" key="1">
    <source>
        <dbReference type="Pfam" id="PF22936"/>
    </source>
</evidence>
<dbReference type="InterPro" id="IPR054722">
    <property type="entry name" value="PolX-like_BBD"/>
</dbReference>
<sequence length="77" mass="8334">DFGHVYLGDDEPCSIVGKGCVQVKMYNGNTWLLKDARNVPKSRTNLISVGQLGSDGCMVSFTVDSWKVTKGALVVAR</sequence>
<keyword evidence="3" id="KW-1185">Reference proteome</keyword>
<feature type="domain" description="Retrovirus-related Pol polyprotein from transposon TNT 1-94-like beta-barrel" evidence="1">
    <location>
        <begin position="3"/>
        <end position="57"/>
    </location>
</feature>
<reference evidence="2 3" key="1">
    <citation type="journal article" date="2021" name="Nat. Plants">
        <title>The Taxus genome provides insights into paclitaxel biosynthesis.</title>
        <authorList>
            <person name="Xiong X."/>
            <person name="Gou J."/>
            <person name="Liao Q."/>
            <person name="Li Y."/>
            <person name="Zhou Q."/>
            <person name="Bi G."/>
            <person name="Li C."/>
            <person name="Du R."/>
            <person name="Wang X."/>
            <person name="Sun T."/>
            <person name="Guo L."/>
            <person name="Liang H."/>
            <person name="Lu P."/>
            <person name="Wu Y."/>
            <person name="Zhang Z."/>
            <person name="Ro D.K."/>
            <person name="Shang Y."/>
            <person name="Huang S."/>
            <person name="Yan J."/>
        </authorList>
    </citation>
    <scope>NUCLEOTIDE SEQUENCE [LARGE SCALE GENOMIC DNA]</scope>
    <source>
        <strain evidence="2">Ta-2019</strain>
    </source>
</reference>
<dbReference type="AlphaFoldDB" id="A0AA38FCD4"/>
<protein>
    <recommendedName>
        <fullName evidence="1">Retrovirus-related Pol polyprotein from transposon TNT 1-94-like beta-barrel domain-containing protein</fullName>
    </recommendedName>
</protein>
<comment type="caution">
    <text evidence="2">The sequence shown here is derived from an EMBL/GenBank/DDBJ whole genome shotgun (WGS) entry which is preliminary data.</text>
</comment>